<dbReference type="EMBL" id="JBJIAA010000011">
    <property type="protein sequence ID" value="MFL0251500.1"/>
    <property type="molecule type" value="Genomic_DNA"/>
</dbReference>
<accession>A0ABW8TGA6</accession>
<keyword evidence="4 8" id="KW-0812">Transmembrane</keyword>
<dbReference type="SUPFAM" id="SSF52540">
    <property type="entry name" value="P-loop containing nucleoside triphosphate hydrolases"/>
    <property type="match status" value="1"/>
</dbReference>
<comment type="subcellular location">
    <subcellularLocation>
        <location evidence="1">Cell membrane</location>
        <topology evidence="1">Multi-pass membrane protein</topology>
    </subcellularLocation>
</comment>
<evidence type="ECO:0000256" key="6">
    <source>
        <dbReference type="ARBA" id="ARBA00023136"/>
    </source>
</evidence>
<dbReference type="PANTHER" id="PTHR37937:SF1">
    <property type="entry name" value="CONJUGATIVE TRANSFER: DNA TRANSPORT"/>
    <property type="match status" value="1"/>
</dbReference>
<evidence type="ECO:0000313" key="10">
    <source>
        <dbReference type="Proteomes" id="UP001623592"/>
    </source>
</evidence>
<evidence type="ECO:0000256" key="2">
    <source>
        <dbReference type="ARBA" id="ARBA00008806"/>
    </source>
</evidence>
<dbReference type="CDD" id="cd01127">
    <property type="entry name" value="TrwB_TraG_TraD_VirD4"/>
    <property type="match status" value="1"/>
</dbReference>
<evidence type="ECO:0000313" key="9">
    <source>
        <dbReference type="EMBL" id="MFL0251500.1"/>
    </source>
</evidence>
<keyword evidence="10" id="KW-1185">Reference proteome</keyword>
<protein>
    <submittedName>
        <fullName evidence="9">VirD4-like conjugal transfer protein, CD1115 family</fullName>
    </submittedName>
</protein>
<evidence type="ECO:0000256" key="7">
    <source>
        <dbReference type="SAM" id="MobiDB-lite"/>
    </source>
</evidence>
<dbReference type="InterPro" id="IPR027417">
    <property type="entry name" value="P-loop_NTPase"/>
</dbReference>
<feature type="region of interest" description="Disordered" evidence="7">
    <location>
        <begin position="588"/>
        <end position="615"/>
    </location>
</feature>
<evidence type="ECO:0000256" key="8">
    <source>
        <dbReference type="SAM" id="Phobius"/>
    </source>
</evidence>
<gene>
    <name evidence="9" type="ORF">ACJDT4_13850</name>
</gene>
<evidence type="ECO:0000256" key="3">
    <source>
        <dbReference type="ARBA" id="ARBA00022475"/>
    </source>
</evidence>
<comment type="similarity">
    <text evidence="2">Belongs to the VirD4/TraG family.</text>
</comment>
<dbReference type="Gene3D" id="3.40.50.300">
    <property type="entry name" value="P-loop containing nucleotide triphosphate hydrolases"/>
    <property type="match status" value="2"/>
</dbReference>
<organism evidence="9 10">
    <name type="scientific">Clostridium neuense</name>
    <dbReference type="NCBI Taxonomy" id="1728934"/>
    <lineage>
        <taxon>Bacteria</taxon>
        <taxon>Bacillati</taxon>
        <taxon>Bacillota</taxon>
        <taxon>Clostridia</taxon>
        <taxon>Eubacteriales</taxon>
        <taxon>Clostridiaceae</taxon>
        <taxon>Clostridium</taxon>
    </lineage>
</organism>
<dbReference type="InterPro" id="IPR003688">
    <property type="entry name" value="TraG/VirD4"/>
</dbReference>
<dbReference type="Pfam" id="PF02534">
    <property type="entry name" value="T4SS-DNA_transf"/>
    <property type="match status" value="1"/>
</dbReference>
<evidence type="ECO:0000256" key="4">
    <source>
        <dbReference type="ARBA" id="ARBA00022692"/>
    </source>
</evidence>
<proteinExistence type="inferred from homology"/>
<feature type="transmembrane region" description="Helical" evidence="8">
    <location>
        <begin position="12"/>
        <end position="32"/>
    </location>
</feature>
<evidence type="ECO:0000256" key="5">
    <source>
        <dbReference type="ARBA" id="ARBA00022989"/>
    </source>
</evidence>
<keyword evidence="3" id="KW-1003">Cell membrane</keyword>
<feature type="transmembrane region" description="Helical" evidence="8">
    <location>
        <begin position="74"/>
        <end position="93"/>
    </location>
</feature>
<evidence type="ECO:0000256" key="1">
    <source>
        <dbReference type="ARBA" id="ARBA00004651"/>
    </source>
</evidence>
<keyword evidence="6 8" id="KW-0472">Membrane</keyword>
<dbReference type="Proteomes" id="UP001623592">
    <property type="component" value="Unassembled WGS sequence"/>
</dbReference>
<comment type="caution">
    <text evidence="9">The sequence shown here is derived from an EMBL/GenBank/DDBJ whole genome shotgun (WGS) entry which is preliminary data.</text>
</comment>
<dbReference type="InterPro" id="IPR051539">
    <property type="entry name" value="T4SS-coupling_protein"/>
</dbReference>
<dbReference type="NCBIfam" id="NF045973">
    <property type="entry name" value="conju_CD1115"/>
    <property type="match status" value="1"/>
</dbReference>
<reference evidence="9 10" key="1">
    <citation type="submission" date="2024-11" db="EMBL/GenBank/DDBJ databases">
        <authorList>
            <person name="Heng Y.C."/>
            <person name="Lim A.C.H."/>
            <person name="Lee J.K.Y."/>
            <person name="Kittelmann S."/>
        </authorList>
    </citation>
    <scope>NUCLEOTIDE SEQUENCE [LARGE SCALE GENOMIC DNA]</scope>
    <source>
        <strain evidence="9 10">WILCCON 0114</strain>
    </source>
</reference>
<keyword evidence="5 8" id="KW-1133">Transmembrane helix</keyword>
<sequence length="615" mass="69390">MNDREKTNRLLFGLAILVYILISIYALTPLVYMKHELAGINRFDDIDMNKIGEIYEHPLQSFNLIKDDSSIRKGFIVAFIIFTVILLILFAIMKNMDITDGQVGINYLKEDGTQGTANWMDVNEVKKVIGVGTEKGLVFGSIEDGIKSKMVTLPPDTFFNKNIAVFGSSGSMKSRSFVRPNIMQISDLGQSMILTDPKAEIFESMSQFLRDRGYTVKALNLVNMINSDRWNPLNEITDDISAQSFAETVMANTKISSAKVDEFWDKTEMNLLKALVLYVVKENPEKERNLSAVYSMLAINDASTIDAVFRTLPPSHSAKMPYNIYSQASENVKTGVVIGLGSKLQVFQNSLVQDLTAASDIDLVLPKKEKCAYFCITSDMESTFDFIAGLFFSFLFIKLTKYADYNPREGQKDVYFILDEFPNIGAIPDFTKKISTMRSRGICSSVIFQNIAQLKNRYPNDAWSEIIGNCDSRLFLGATDITTAEFVSKLLGTATVRDISLSKSAGFEGIMDMGKVTSRTSKRSLMNPDEILRLPNKNEILILRGQKPILLDKMDYTKHRLAKEIKPIKVSDYRPAWTETYQVEKTKGNKKIEKVVQEKADSKSKTENTRKSDFW</sequence>
<name>A0ABW8TGA6_9CLOT</name>
<dbReference type="RefSeq" id="WP_406788154.1">
    <property type="nucleotide sequence ID" value="NZ_JBJIAA010000011.1"/>
</dbReference>
<dbReference type="PANTHER" id="PTHR37937">
    <property type="entry name" value="CONJUGATIVE TRANSFER: DNA TRANSPORT"/>
    <property type="match status" value="1"/>
</dbReference>